<accession>A0A0F9PMC5</accession>
<reference evidence="1" key="1">
    <citation type="journal article" date="2015" name="Nature">
        <title>Complex archaea that bridge the gap between prokaryotes and eukaryotes.</title>
        <authorList>
            <person name="Spang A."/>
            <person name="Saw J.H."/>
            <person name="Jorgensen S.L."/>
            <person name="Zaremba-Niedzwiedzka K."/>
            <person name="Martijn J."/>
            <person name="Lind A.E."/>
            <person name="van Eijk R."/>
            <person name="Schleper C."/>
            <person name="Guy L."/>
            <person name="Ettema T.J."/>
        </authorList>
    </citation>
    <scope>NUCLEOTIDE SEQUENCE</scope>
</reference>
<comment type="caution">
    <text evidence="1">The sequence shown here is derived from an EMBL/GenBank/DDBJ whole genome shotgun (WGS) entry which is preliminary data.</text>
</comment>
<evidence type="ECO:0000313" key="1">
    <source>
        <dbReference type="EMBL" id="KKN02196.1"/>
    </source>
</evidence>
<name>A0A0F9PMC5_9ZZZZ</name>
<protein>
    <recommendedName>
        <fullName evidence="2">Type II toxin-antitoxin system ParD family antitoxin</fullName>
    </recommendedName>
</protein>
<dbReference type="EMBL" id="LAZR01005174">
    <property type="protein sequence ID" value="KKN02196.1"/>
    <property type="molecule type" value="Genomic_DNA"/>
</dbReference>
<evidence type="ECO:0008006" key="2">
    <source>
        <dbReference type="Google" id="ProtNLM"/>
    </source>
</evidence>
<dbReference type="AlphaFoldDB" id="A0A0F9PMC5"/>
<organism evidence="1">
    <name type="scientific">marine sediment metagenome</name>
    <dbReference type="NCBI Taxonomy" id="412755"/>
    <lineage>
        <taxon>unclassified sequences</taxon>
        <taxon>metagenomes</taxon>
        <taxon>ecological metagenomes</taxon>
    </lineage>
</organism>
<proteinExistence type="predicted"/>
<sequence>MSVQKQSVSFTDSAFAFARELVDAGEYPNMSAAVSGELAKAKAERDRERVLLEVELERRLSLPLDQWELVGESADVTLGARAHLAAKTSKN</sequence>
<gene>
    <name evidence="1" type="ORF">LCGC14_1120190</name>
</gene>